<evidence type="ECO:0000313" key="5">
    <source>
        <dbReference type="EMBL" id="KIH78176.1"/>
    </source>
</evidence>
<dbReference type="EMBL" id="JWJD01000001">
    <property type="protein sequence ID" value="KIH78176.1"/>
    <property type="molecule type" value="Genomic_DNA"/>
</dbReference>
<dbReference type="InterPro" id="IPR003500">
    <property type="entry name" value="RpiB_LacA_LacB"/>
</dbReference>
<dbReference type="NCBIfam" id="TIGR01120">
    <property type="entry name" value="rpiB"/>
    <property type="match status" value="1"/>
</dbReference>
<dbReference type="AlphaFoldDB" id="A0A0C2HM88"/>
<comment type="caution">
    <text evidence="5">The sequence shown here is derived from an EMBL/GenBank/DDBJ whole genome shotgun (WGS) entry which is preliminary data.</text>
</comment>
<feature type="binding site" evidence="4">
    <location>
        <position position="131"/>
    </location>
    <ligand>
        <name>D-ribulose 5-phosphate</name>
        <dbReference type="ChEBI" id="CHEBI:58121"/>
    </ligand>
</feature>
<dbReference type="Pfam" id="PF02502">
    <property type="entry name" value="LacAB_rpiB"/>
    <property type="match status" value="1"/>
</dbReference>
<evidence type="ECO:0000256" key="4">
    <source>
        <dbReference type="PIRSR" id="PIRSR005384-2"/>
    </source>
</evidence>
<feature type="active site" description="Proton donor" evidence="3">
    <location>
        <position position="97"/>
    </location>
</feature>
<dbReference type="PANTHER" id="PTHR30345">
    <property type="entry name" value="RIBOSE-5-PHOSPHATE ISOMERASE B"/>
    <property type="match status" value="1"/>
</dbReference>
<dbReference type="NCBIfam" id="TIGR00689">
    <property type="entry name" value="rpiB_lacA_lacB"/>
    <property type="match status" value="1"/>
</dbReference>
<dbReference type="SUPFAM" id="SSF89623">
    <property type="entry name" value="Ribose/Galactose isomerase RpiB/AlsB"/>
    <property type="match status" value="1"/>
</dbReference>
<sequence length="151" mass="16171">MIVIGSDHGGLALKEAVIGFLEMQGFKVDDVGTSNQESVDYPDFGEKVARLVSRGEVSRGILICGTGIGMSIVANKFPGVRAALATDEFMARMAKEHNNANIVVLGGRVITPESAQRMVAAWLEAAYEGGRHQQRLDKITRIEQEVAGLGS</sequence>
<feature type="binding site" evidence="4">
    <location>
        <position position="108"/>
    </location>
    <ligand>
        <name>D-ribulose 5-phosphate</name>
        <dbReference type="ChEBI" id="CHEBI:58121"/>
    </ligand>
</feature>
<dbReference type="NCBIfam" id="NF004051">
    <property type="entry name" value="PRK05571.1"/>
    <property type="match status" value="1"/>
</dbReference>
<feature type="binding site" evidence="4">
    <location>
        <position position="98"/>
    </location>
    <ligand>
        <name>D-ribulose 5-phosphate</name>
        <dbReference type="ChEBI" id="CHEBI:58121"/>
    </ligand>
</feature>
<keyword evidence="2 5" id="KW-0413">Isomerase</keyword>
<proteinExistence type="inferred from homology"/>
<organism evidence="5 6">
    <name type="scientific">Geoalkalibacter ferrihydriticus DSM 17813</name>
    <dbReference type="NCBI Taxonomy" id="1121915"/>
    <lineage>
        <taxon>Bacteria</taxon>
        <taxon>Pseudomonadati</taxon>
        <taxon>Thermodesulfobacteriota</taxon>
        <taxon>Desulfuromonadia</taxon>
        <taxon>Desulfuromonadales</taxon>
        <taxon>Geoalkalibacteraceae</taxon>
        <taxon>Geoalkalibacter</taxon>
    </lineage>
</organism>
<comment type="similarity">
    <text evidence="1">Belongs to the LacAB/RpiB family.</text>
</comment>
<dbReference type="PANTHER" id="PTHR30345:SF0">
    <property type="entry name" value="DNA DAMAGE-REPAIR_TOLERATION PROTEIN DRT102"/>
    <property type="match status" value="1"/>
</dbReference>
<dbReference type="Proteomes" id="UP000035068">
    <property type="component" value="Unassembled WGS sequence"/>
</dbReference>
<accession>A0A0C2HM88</accession>
<dbReference type="GO" id="GO:0009052">
    <property type="term" value="P:pentose-phosphate shunt, non-oxidative branch"/>
    <property type="evidence" value="ECO:0007669"/>
    <property type="project" value="TreeGrafter"/>
</dbReference>
<keyword evidence="6" id="KW-1185">Reference proteome</keyword>
<reference evidence="5 6" key="1">
    <citation type="submission" date="2014-12" db="EMBL/GenBank/DDBJ databases">
        <title>Genomes of Geoalkalibacter ferrihydriticus and Geoalkalibacter subterraneus, two haloalkaliphilic metal-reducing members of the Geobacteraceae.</title>
        <authorList>
            <person name="Badalamenti J.P."/>
            <person name="Torres C.I."/>
            <person name="Krajmalnik-Brown R."/>
            <person name="Bond D.R."/>
        </authorList>
    </citation>
    <scope>NUCLEOTIDE SEQUENCE [LARGE SCALE GENOMIC DNA]</scope>
    <source>
        <strain evidence="5 6">DSM 17813</strain>
    </source>
</reference>
<gene>
    <name evidence="5" type="ORF">GFER_01185</name>
</gene>
<feature type="binding site" evidence="4">
    <location>
        <position position="135"/>
    </location>
    <ligand>
        <name>D-ribulose 5-phosphate</name>
        <dbReference type="ChEBI" id="CHEBI:58121"/>
    </ligand>
</feature>
<evidence type="ECO:0000256" key="3">
    <source>
        <dbReference type="PIRSR" id="PIRSR005384-1"/>
    </source>
</evidence>
<evidence type="ECO:0000256" key="2">
    <source>
        <dbReference type="ARBA" id="ARBA00023235"/>
    </source>
</evidence>
<dbReference type="InterPro" id="IPR036569">
    <property type="entry name" value="RpiB_LacA_LacB_sf"/>
</dbReference>
<feature type="binding site" evidence="4">
    <location>
        <begin position="7"/>
        <end position="8"/>
    </location>
    <ligand>
        <name>D-ribulose 5-phosphate</name>
        <dbReference type="ChEBI" id="CHEBI:58121"/>
    </ligand>
</feature>
<evidence type="ECO:0000256" key="1">
    <source>
        <dbReference type="ARBA" id="ARBA00008754"/>
    </source>
</evidence>
<dbReference type="RefSeq" id="WP_040097132.1">
    <property type="nucleotide sequence ID" value="NZ_JWJD01000001.1"/>
</dbReference>
<feature type="binding site" evidence="4">
    <location>
        <begin position="65"/>
        <end position="69"/>
    </location>
    <ligand>
        <name>D-ribulose 5-phosphate</name>
        <dbReference type="ChEBI" id="CHEBI:58121"/>
    </ligand>
</feature>
<protein>
    <submittedName>
        <fullName evidence="5">Ribose 5-phosphate isomerase</fullName>
    </submittedName>
</protein>
<dbReference type="Gene3D" id="3.40.1400.10">
    <property type="entry name" value="Sugar-phosphate isomerase, RpiB/LacA/LacB"/>
    <property type="match status" value="1"/>
</dbReference>
<dbReference type="InterPro" id="IPR004785">
    <property type="entry name" value="RpiB"/>
</dbReference>
<dbReference type="GO" id="GO:0019316">
    <property type="term" value="P:D-allose catabolic process"/>
    <property type="evidence" value="ECO:0007669"/>
    <property type="project" value="TreeGrafter"/>
</dbReference>
<evidence type="ECO:0000313" key="6">
    <source>
        <dbReference type="Proteomes" id="UP000035068"/>
    </source>
</evidence>
<dbReference type="PIRSF" id="PIRSF005384">
    <property type="entry name" value="RpiB_LacA_B"/>
    <property type="match status" value="1"/>
</dbReference>
<dbReference type="GO" id="GO:0004751">
    <property type="term" value="F:ribose-5-phosphate isomerase activity"/>
    <property type="evidence" value="ECO:0007669"/>
    <property type="project" value="TreeGrafter"/>
</dbReference>
<feature type="active site" description="Proton acceptor" evidence="3">
    <location>
        <position position="64"/>
    </location>
</feature>
<name>A0A0C2HM88_9BACT</name>